<sequence length="276" mass="30062">MHRCLSLARFALALCVAGTLASCGGGGSSSSTVDVTPAPTTPTTPVVTYTYAGSVERDQSITSKLTGITYPFHVYLPPGYAGADTRYPVLVATDGQWIFNSFSRMLDQRRKPMILVSIEQGPGDRRAIDYTLVGGPLYIRFLKEELMPLIEARYRSSGARSFVGTSYGGLLGAQLLAQEPVAAPYFKNYLLFDGAFWALTNASIAEEDARFAASKTLAVHLILTSANAPGNVFDVDRYEARYRARGYAGLMVHRHSFNIAHNDVADPSFDWAIDLL</sequence>
<accession>A0ABV0FYB0</accession>
<evidence type="ECO:0000313" key="3">
    <source>
        <dbReference type="Proteomes" id="UP001495147"/>
    </source>
</evidence>
<protein>
    <submittedName>
        <fullName evidence="2">Alpha/beta hydrolase-fold protein</fullName>
    </submittedName>
</protein>
<dbReference type="Pfam" id="PF00756">
    <property type="entry name" value="Esterase"/>
    <property type="match status" value="1"/>
</dbReference>
<dbReference type="InterPro" id="IPR029058">
    <property type="entry name" value="AB_hydrolase_fold"/>
</dbReference>
<dbReference type="PROSITE" id="PS51257">
    <property type="entry name" value="PROKAR_LIPOPROTEIN"/>
    <property type="match status" value="1"/>
</dbReference>
<dbReference type="PANTHER" id="PTHR48098">
    <property type="entry name" value="ENTEROCHELIN ESTERASE-RELATED"/>
    <property type="match status" value="1"/>
</dbReference>
<dbReference type="InterPro" id="IPR000801">
    <property type="entry name" value="Esterase-like"/>
</dbReference>
<comment type="caution">
    <text evidence="2">The sequence shown here is derived from an EMBL/GenBank/DDBJ whole genome shotgun (WGS) entry which is preliminary data.</text>
</comment>
<name>A0ABV0FYB0_9BURK</name>
<evidence type="ECO:0000256" key="1">
    <source>
        <dbReference type="SAM" id="SignalP"/>
    </source>
</evidence>
<dbReference type="PANTHER" id="PTHR48098:SF6">
    <property type="entry name" value="FERRI-BACILLIBACTIN ESTERASE BESA"/>
    <property type="match status" value="1"/>
</dbReference>
<evidence type="ECO:0000313" key="2">
    <source>
        <dbReference type="EMBL" id="MEO3690933.1"/>
    </source>
</evidence>
<feature type="signal peptide" evidence="1">
    <location>
        <begin position="1"/>
        <end position="21"/>
    </location>
</feature>
<keyword evidence="2" id="KW-0378">Hydrolase</keyword>
<feature type="chain" id="PRO_5046631712" evidence="1">
    <location>
        <begin position="22"/>
        <end position="276"/>
    </location>
</feature>
<keyword evidence="3" id="KW-1185">Reference proteome</keyword>
<keyword evidence="1" id="KW-0732">Signal</keyword>
<dbReference type="InterPro" id="IPR050583">
    <property type="entry name" value="Mycobacterial_A85_antigen"/>
</dbReference>
<organism evidence="2 3">
    <name type="scientific">Roseateles paludis</name>
    <dbReference type="NCBI Taxonomy" id="3145238"/>
    <lineage>
        <taxon>Bacteria</taxon>
        <taxon>Pseudomonadati</taxon>
        <taxon>Pseudomonadota</taxon>
        <taxon>Betaproteobacteria</taxon>
        <taxon>Burkholderiales</taxon>
        <taxon>Sphaerotilaceae</taxon>
        <taxon>Roseateles</taxon>
    </lineage>
</organism>
<dbReference type="RefSeq" id="WP_347703747.1">
    <property type="nucleotide sequence ID" value="NZ_JBDPZD010000001.1"/>
</dbReference>
<dbReference type="GO" id="GO:0016787">
    <property type="term" value="F:hydrolase activity"/>
    <property type="evidence" value="ECO:0007669"/>
    <property type="project" value="UniProtKB-KW"/>
</dbReference>
<reference evidence="2 3" key="1">
    <citation type="submission" date="2024-05" db="EMBL/GenBank/DDBJ databases">
        <title>Roseateles sp. DJS-2-20 16S ribosomal RNA gene Genome sequencing and assembly.</title>
        <authorList>
            <person name="Woo H."/>
        </authorList>
    </citation>
    <scope>NUCLEOTIDE SEQUENCE [LARGE SCALE GENOMIC DNA]</scope>
    <source>
        <strain evidence="2 3">DJS-2-20</strain>
    </source>
</reference>
<dbReference type="SUPFAM" id="SSF53474">
    <property type="entry name" value="alpha/beta-Hydrolases"/>
    <property type="match status" value="1"/>
</dbReference>
<dbReference type="Gene3D" id="3.40.50.1820">
    <property type="entry name" value="alpha/beta hydrolase"/>
    <property type="match status" value="1"/>
</dbReference>
<dbReference type="EMBL" id="JBDPZD010000001">
    <property type="protein sequence ID" value="MEO3690933.1"/>
    <property type="molecule type" value="Genomic_DNA"/>
</dbReference>
<gene>
    <name evidence="2" type="ORF">ABDJ85_05580</name>
</gene>
<dbReference type="Proteomes" id="UP001495147">
    <property type="component" value="Unassembled WGS sequence"/>
</dbReference>
<proteinExistence type="predicted"/>